<keyword evidence="8" id="KW-1185">Reference proteome</keyword>
<comment type="similarity">
    <text evidence="3">Belongs to the INP1 family.</text>
</comment>
<accession>A0A5J5FAK9</accession>
<evidence type="ECO:0000256" key="2">
    <source>
        <dbReference type="ARBA" id="ARBA00004421"/>
    </source>
</evidence>
<feature type="region of interest" description="Disordered" evidence="6">
    <location>
        <begin position="1"/>
        <end position="25"/>
    </location>
</feature>
<evidence type="ECO:0000256" key="3">
    <source>
        <dbReference type="ARBA" id="ARBA00010707"/>
    </source>
</evidence>
<dbReference type="GO" id="GO:0005780">
    <property type="term" value="C:extrinsic component of intraperoxisomal membrane"/>
    <property type="evidence" value="ECO:0007669"/>
    <property type="project" value="InterPro"/>
</dbReference>
<evidence type="ECO:0000256" key="5">
    <source>
        <dbReference type="ARBA" id="ARBA00023136"/>
    </source>
</evidence>
<keyword evidence="5" id="KW-0472">Membrane</keyword>
<dbReference type="Pfam" id="PF12634">
    <property type="entry name" value="Inp1"/>
    <property type="match status" value="1"/>
</dbReference>
<dbReference type="AlphaFoldDB" id="A0A5J5FAK9"/>
<proteinExistence type="inferred from homology"/>
<dbReference type="InterPro" id="IPR024758">
    <property type="entry name" value="Inp1"/>
</dbReference>
<comment type="caution">
    <text evidence="7">The sequence shown here is derived from an EMBL/GenBank/DDBJ whole genome shotgun (WGS) entry which is preliminary data.</text>
</comment>
<gene>
    <name evidence="7" type="ORF">FN846DRAFT_927834</name>
</gene>
<dbReference type="InParanoid" id="A0A5J5FAK9"/>
<evidence type="ECO:0000313" key="7">
    <source>
        <dbReference type="EMBL" id="KAA8913852.1"/>
    </source>
</evidence>
<feature type="compositionally biased region" description="Polar residues" evidence="6">
    <location>
        <begin position="1"/>
        <end position="13"/>
    </location>
</feature>
<dbReference type="OrthoDB" id="4097008at2759"/>
<evidence type="ECO:0000256" key="6">
    <source>
        <dbReference type="SAM" id="MobiDB-lite"/>
    </source>
</evidence>
<dbReference type="GO" id="GO:0045033">
    <property type="term" value="P:peroxisome inheritance"/>
    <property type="evidence" value="ECO:0007669"/>
    <property type="project" value="InterPro"/>
</dbReference>
<dbReference type="EMBL" id="VXIS01000011">
    <property type="protein sequence ID" value="KAA8913852.1"/>
    <property type="molecule type" value="Genomic_DNA"/>
</dbReference>
<organism evidence="7 8">
    <name type="scientific">Sphaerosporella brunnea</name>
    <dbReference type="NCBI Taxonomy" id="1250544"/>
    <lineage>
        <taxon>Eukaryota</taxon>
        <taxon>Fungi</taxon>
        <taxon>Dikarya</taxon>
        <taxon>Ascomycota</taxon>
        <taxon>Pezizomycotina</taxon>
        <taxon>Pezizomycetes</taxon>
        <taxon>Pezizales</taxon>
        <taxon>Pyronemataceae</taxon>
        <taxon>Sphaerosporella</taxon>
    </lineage>
</organism>
<evidence type="ECO:0000313" key="8">
    <source>
        <dbReference type="Proteomes" id="UP000326924"/>
    </source>
</evidence>
<comment type="function">
    <text evidence="1">Required for peroxisome inheritance.</text>
</comment>
<evidence type="ECO:0000256" key="1">
    <source>
        <dbReference type="ARBA" id="ARBA00003594"/>
    </source>
</evidence>
<comment type="subcellular location">
    <subcellularLocation>
        <location evidence="2">Peroxisome membrane</location>
        <topology evidence="2">Peripheral membrane protein</topology>
    </subcellularLocation>
</comment>
<name>A0A5J5FAK9_9PEZI</name>
<reference evidence="7 8" key="1">
    <citation type="submission" date="2019-09" db="EMBL/GenBank/DDBJ databases">
        <title>Draft genome of the ectomycorrhizal ascomycete Sphaerosporella brunnea.</title>
        <authorList>
            <consortium name="DOE Joint Genome Institute"/>
            <person name="Benucci G.M."/>
            <person name="Marozzi G."/>
            <person name="Antonielli L."/>
            <person name="Sanchez S."/>
            <person name="Marco P."/>
            <person name="Wang X."/>
            <person name="Falini L.B."/>
            <person name="Barry K."/>
            <person name="Haridas S."/>
            <person name="Lipzen A."/>
            <person name="Labutti K."/>
            <person name="Grigoriev I.V."/>
            <person name="Murat C."/>
            <person name="Martin F."/>
            <person name="Albertini E."/>
            <person name="Donnini D."/>
            <person name="Bonito G."/>
        </authorList>
    </citation>
    <scope>NUCLEOTIDE SEQUENCE [LARGE SCALE GENOMIC DNA]</scope>
    <source>
        <strain evidence="7 8">Sb_GMNB300</strain>
    </source>
</reference>
<sequence length="143" mass="15883">MTTQRQRSYSTSASPRRSFSLPLRPPESLRATSEYSTISASCVDAGTHIQVLFAHPDSKIVNFTFSATTTLRGDPLPWSSPAERTIASGPLRIYKTVPHDVAFLQSGSALKPLLSRTQCWNVDGGQIFCLQLRPGNYWRIEIL</sequence>
<feature type="non-terminal residue" evidence="7">
    <location>
        <position position="143"/>
    </location>
</feature>
<dbReference type="Proteomes" id="UP000326924">
    <property type="component" value="Unassembled WGS sequence"/>
</dbReference>
<feature type="compositionally biased region" description="Low complexity" evidence="6">
    <location>
        <begin position="14"/>
        <end position="25"/>
    </location>
</feature>
<protein>
    <recommendedName>
        <fullName evidence="4">Inheritance of peroxisomes protein 1</fullName>
    </recommendedName>
</protein>
<evidence type="ECO:0000256" key="4">
    <source>
        <dbReference type="ARBA" id="ARBA00021397"/>
    </source>
</evidence>